<dbReference type="Gene3D" id="2.60.40.4070">
    <property type="match status" value="1"/>
</dbReference>
<dbReference type="Pfam" id="PF10029">
    <property type="entry name" value="DUF2271"/>
    <property type="match status" value="1"/>
</dbReference>
<evidence type="ECO:0000313" key="2">
    <source>
        <dbReference type="Proteomes" id="UP000191820"/>
    </source>
</evidence>
<evidence type="ECO:0000313" key="1">
    <source>
        <dbReference type="EMBL" id="ARD24355.1"/>
    </source>
</evidence>
<name>A0ABM6JRG0_9GAMM</name>
<proteinExistence type="predicted"/>
<evidence type="ECO:0008006" key="3">
    <source>
        <dbReference type="Google" id="ProtNLM"/>
    </source>
</evidence>
<reference evidence="1 2" key="1">
    <citation type="submission" date="2017-03" db="EMBL/GenBank/DDBJ databases">
        <title>Genome sequencing of Shewanella japonica KCTC 22435.</title>
        <authorList>
            <person name="Kim K.M."/>
        </authorList>
    </citation>
    <scope>NUCLEOTIDE SEQUENCE [LARGE SCALE GENOMIC DNA]</scope>
    <source>
        <strain evidence="1 2">KCTC 22435</strain>
    </source>
</reference>
<dbReference type="Proteomes" id="UP000191820">
    <property type="component" value="Chromosome"/>
</dbReference>
<dbReference type="InterPro" id="IPR014469">
    <property type="entry name" value="DUF2271"/>
</dbReference>
<organism evidence="1 2">
    <name type="scientific">Shewanella japonica</name>
    <dbReference type="NCBI Taxonomy" id="93973"/>
    <lineage>
        <taxon>Bacteria</taxon>
        <taxon>Pseudomonadati</taxon>
        <taxon>Pseudomonadota</taxon>
        <taxon>Gammaproteobacteria</taxon>
        <taxon>Alteromonadales</taxon>
        <taxon>Shewanellaceae</taxon>
        <taxon>Shewanella</taxon>
    </lineage>
</organism>
<dbReference type="RefSeq" id="WP_080917254.1">
    <property type="nucleotide sequence ID" value="NZ_CP020472.1"/>
</dbReference>
<gene>
    <name evidence="1" type="ORF">SJ2017_4128</name>
</gene>
<dbReference type="EMBL" id="CP020472">
    <property type="protein sequence ID" value="ARD24355.1"/>
    <property type="molecule type" value="Genomic_DNA"/>
</dbReference>
<keyword evidence="2" id="KW-1185">Reference proteome</keyword>
<dbReference type="PIRSF" id="PIRSF014995">
    <property type="entry name" value="UCP014995"/>
    <property type="match status" value="1"/>
</dbReference>
<protein>
    <recommendedName>
        <fullName evidence="3">DUF2271 domain-containing protein</fullName>
    </recommendedName>
</protein>
<accession>A0ABM6JRG0</accession>
<sequence>MKNNATKLMVRLQIALLLLIGLLMTPTWLQAQEFTVSVEIPDIKAAPYHKPYVAIWIETPQRQGVHTLAFWRQQADWFKDLRQWWRKIGRSGSPDYQAVSGATRKPGVYSIHWDGRLGTGSMLPAGDYVLHVESVREQGSREYLRQTFSYPSNKQEQLVLEGKQELGTVTLLIK</sequence>